<accession>A0A6H5HD25</accession>
<gene>
    <name evidence="2" type="ORF">NTEN_LOCUS20221</name>
</gene>
<dbReference type="OrthoDB" id="10253254at2759"/>
<dbReference type="InterPro" id="IPR048333">
    <property type="entry name" value="HA2_WH"/>
</dbReference>
<dbReference type="Gene3D" id="1.20.120.1080">
    <property type="match status" value="1"/>
</dbReference>
<evidence type="ECO:0000313" key="3">
    <source>
        <dbReference type="Proteomes" id="UP000479000"/>
    </source>
</evidence>
<evidence type="ECO:0000313" key="2">
    <source>
        <dbReference type="EMBL" id="CAB0015881.1"/>
    </source>
</evidence>
<feature type="domain" description="Helicase associated" evidence="1">
    <location>
        <begin position="6"/>
        <end position="35"/>
    </location>
</feature>
<sequence>MILEGVELLKCLGAVDEGDEPVLTDLGKAMALFPLDPRFTKVILSAKDFGCL</sequence>
<keyword evidence="3" id="KW-1185">Reference proteome</keyword>
<dbReference type="Pfam" id="PF04408">
    <property type="entry name" value="WHD_HA2"/>
    <property type="match status" value="1"/>
</dbReference>
<proteinExistence type="predicted"/>
<dbReference type="AlphaFoldDB" id="A0A6H5HD25"/>
<protein>
    <recommendedName>
        <fullName evidence="1">Helicase associated domain-containing protein</fullName>
    </recommendedName>
</protein>
<dbReference type="EMBL" id="CADCXU010029691">
    <property type="protein sequence ID" value="CAB0015881.1"/>
    <property type="molecule type" value="Genomic_DNA"/>
</dbReference>
<name>A0A6H5HD25_9HEMI</name>
<dbReference type="Proteomes" id="UP000479000">
    <property type="component" value="Unassembled WGS sequence"/>
</dbReference>
<organism evidence="2 3">
    <name type="scientific">Nesidiocoris tenuis</name>
    <dbReference type="NCBI Taxonomy" id="355587"/>
    <lineage>
        <taxon>Eukaryota</taxon>
        <taxon>Metazoa</taxon>
        <taxon>Ecdysozoa</taxon>
        <taxon>Arthropoda</taxon>
        <taxon>Hexapoda</taxon>
        <taxon>Insecta</taxon>
        <taxon>Pterygota</taxon>
        <taxon>Neoptera</taxon>
        <taxon>Paraneoptera</taxon>
        <taxon>Hemiptera</taxon>
        <taxon>Heteroptera</taxon>
        <taxon>Panheteroptera</taxon>
        <taxon>Cimicomorpha</taxon>
        <taxon>Miridae</taxon>
        <taxon>Dicyphina</taxon>
        <taxon>Nesidiocoris</taxon>
    </lineage>
</organism>
<reference evidence="2 3" key="1">
    <citation type="submission" date="2020-02" db="EMBL/GenBank/DDBJ databases">
        <authorList>
            <person name="Ferguson B K."/>
        </authorList>
    </citation>
    <scope>NUCLEOTIDE SEQUENCE [LARGE SCALE GENOMIC DNA]</scope>
</reference>
<evidence type="ECO:0000259" key="1">
    <source>
        <dbReference type="Pfam" id="PF04408"/>
    </source>
</evidence>